<dbReference type="InterPro" id="IPR050570">
    <property type="entry name" value="Cell_wall_metabolism_enzyme"/>
</dbReference>
<dbReference type="eggNOG" id="COG4942">
    <property type="taxonomic scope" value="Bacteria"/>
</dbReference>
<keyword evidence="1" id="KW-0175">Coiled coil</keyword>
<evidence type="ECO:0000259" key="3">
    <source>
        <dbReference type="Pfam" id="PF01551"/>
    </source>
</evidence>
<organism evidence="4 5">
    <name type="scientific">Oceanicola granulosus (strain ATCC BAA-861 / DSM 15982 / KCTC 12143 / HTCC2516)</name>
    <dbReference type="NCBI Taxonomy" id="314256"/>
    <lineage>
        <taxon>Bacteria</taxon>
        <taxon>Pseudomonadati</taxon>
        <taxon>Pseudomonadota</taxon>
        <taxon>Alphaproteobacteria</taxon>
        <taxon>Rhodobacterales</taxon>
        <taxon>Roseobacteraceae</taxon>
        <taxon>Oceanicola</taxon>
    </lineage>
</organism>
<sequence length="377" mass="38944">MIRALALLLLLAAAPAAAQTGPAAAAEAAAERLDRAARLLAEAESGSDQVAALTETVRAYEDGLDAMRDGLRRAAIRERTLSVEFAARRGELSRLLGVLTTLSTAPTPLLLLHPSGPTGTARSGMILSEATPALQREVARLTEQLEELELLRALQTSAADTLEAGLLGAQEARAALSQAIAERRDLPRRYTEDRAAMASLLASTETLTAFAGGLAETVGEELPGPSPDATARKGTLALPAQGRVLRGYAQADAAGVARPGWLIATRAQTLVTAPVAATVRYAGPLLDYGNVVIIEPASDVLFVFAGLGEVYGATGEVVPEGAPLGVMGGASADIDAILTETAGGADAPLSETLYVEVREAQETVDPGTWFAEFGGTE</sequence>
<accession>Q2CD53</accession>
<keyword evidence="5" id="KW-1185">Reference proteome</keyword>
<dbReference type="PANTHER" id="PTHR21666">
    <property type="entry name" value="PEPTIDASE-RELATED"/>
    <property type="match status" value="1"/>
</dbReference>
<name>Q2CD53_OCEGH</name>
<feature type="chain" id="PRO_5004207482" description="M23ase beta-sheet core domain-containing protein" evidence="2">
    <location>
        <begin position="19"/>
        <end position="377"/>
    </location>
</feature>
<evidence type="ECO:0000256" key="1">
    <source>
        <dbReference type="SAM" id="Coils"/>
    </source>
</evidence>
<evidence type="ECO:0000313" key="5">
    <source>
        <dbReference type="Proteomes" id="UP000003635"/>
    </source>
</evidence>
<dbReference type="GO" id="GO:0004222">
    <property type="term" value="F:metalloendopeptidase activity"/>
    <property type="evidence" value="ECO:0007669"/>
    <property type="project" value="TreeGrafter"/>
</dbReference>
<feature type="domain" description="M23ase beta-sheet core" evidence="3">
    <location>
        <begin position="260"/>
        <end position="366"/>
    </location>
</feature>
<dbReference type="SUPFAM" id="SSF51261">
    <property type="entry name" value="Duplicated hybrid motif"/>
    <property type="match status" value="1"/>
</dbReference>
<dbReference type="OrthoDB" id="9809144at2"/>
<dbReference type="EMBL" id="AAOT01000025">
    <property type="protein sequence ID" value="EAR50625.1"/>
    <property type="molecule type" value="Genomic_DNA"/>
</dbReference>
<evidence type="ECO:0000313" key="4">
    <source>
        <dbReference type="EMBL" id="EAR50625.1"/>
    </source>
</evidence>
<reference evidence="4 5" key="1">
    <citation type="journal article" date="2010" name="J. Bacteriol.">
        <title>Genome sequences of Oceanicola granulosus HTCC2516(T) and Oceanicola batsensis HTCC2597(TDelta).</title>
        <authorList>
            <person name="Thrash J.C."/>
            <person name="Cho J.C."/>
            <person name="Vergin K.L."/>
            <person name="Giovannoni S.J."/>
        </authorList>
    </citation>
    <scope>NUCLEOTIDE SEQUENCE [LARGE SCALE GENOMIC DNA]</scope>
    <source>
        <strain evidence="5">ATCC BAA-861 / DSM 15982 / KCTC 12143 / HTCC2516</strain>
    </source>
</reference>
<dbReference type="CDD" id="cd12797">
    <property type="entry name" value="M23_peptidase"/>
    <property type="match status" value="1"/>
</dbReference>
<dbReference type="InterPro" id="IPR016047">
    <property type="entry name" value="M23ase_b-sheet_dom"/>
</dbReference>
<dbReference type="HOGENOM" id="CLU_060284_0_0_5"/>
<dbReference type="Pfam" id="PF01551">
    <property type="entry name" value="Peptidase_M23"/>
    <property type="match status" value="1"/>
</dbReference>
<comment type="caution">
    <text evidence="4">The sequence shown here is derived from an EMBL/GenBank/DDBJ whole genome shotgun (WGS) entry which is preliminary data.</text>
</comment>
<keyword evidence="2" id="KW-0732">Signal</keyword>
<evidence type="ECO:0000256" key="2">
    <source>
        <dbReference type="SAM" id="SignalP"/>
    </source>
</evidence>
<dbReference type="Proteomes" id="UP000003635">
    <property type="component" value="Unassembled WGS sequence"/>
</dbReference>
<protein>
    <recommendedName>
        <fullName evidence="3">M23ase beta-sheet core domain-containing protein</fullName>
    </recommendedName>
</protein>
<dbReference type="Gene3D" id="2.70.70.10">
    <property type="entry name" value="Glucose Permease (Domain IIA)"/>
    <property type="match status" value="1"/>
</dbReference>
<dbReference type="STRING" id="314256.OG2516_12276"/>
<dbReference type="PANTHER" id="PTHR21666:SF270">
    <property type="entry name" value="MUREIN HYDROLASE ACTIVATOR ENVC"/>
    <property type="match status" value="1"/>
</dbReference>
<dbReference type="InterPro" id="IPR011055">
    <property type="entry name" value="Dup_hybrid_motif"/>
</dbReference>
<dbReference type="RefSeq" id="WP_007255973.1">
    <property type="nucleotide sequence ID" value="NZ_CH724107.1"/>
</dbReference>
<dbReference type="AlphaFoldDB" id="Q2CD53"/>
<proteinExistence type="predicted"/>
<gene>
    <name evidence="4" type="ORF">OG2516_12276</name>
</gene>
<feature type="signal peptide" evidence="2">
    <location>
        <begin position="1"/>
        <end position="18"/>
    </location>
</feature>
<feature type="coiled-coil region" evidence="1">
    <location>
        <begin position="131"/>
        <end position="158"/>
    </location>
</feature>